<evidence type="ECO:0000313" key="6">
    <source>
        <dbReference type="Proteomes" id="UP000053647"/>
    </source>
</evidence>
<dbReference type="Pfam" id="PF24993">
    <property type="entry name" value="GNC1_N"/>
    <property type="match status" value="1"/>
</dbReference>
<dbReference type="InterPro" id="IPR034085">
    <property type="entry name" value="TOG"/>
</dbReference>
<evidence type="ECO:0000256" key="3">
    <source>
        <dbReference type="SAM" id="MobiDB-lite"/>
    </source>
</evidence>
<dbReference type="Pfam" id="PF24916">
    <property type="entry name" value="HEAT_GCN1_fung"/>
    <property type="match status" value="1"/>
</dbReference>
<keyword evidence="2" id="KW-0677">Repeat</keyword>
<dbReference type="InterPro" id="IPR016024">
    <property type="entry name" value="ARM-type_fold"/>
</dbReference>
<dbReference type="SUPFAM" id="SSF48371">
    <property type="entry name" value="ARM repeat"/>
    <property type="match status" value="2"/>
</dbReference>
<feature type="compositionally biased region" description="Low complexity" evidence="3">
    <location>
        <begin position="532"/>
        <end position="542"/>
    </location>
</feature>
<evidence type="ECO:0000256" key="1">
    <source>
        <dbReference type="ARBA" id="ARBA00007366"/>
    </source>
</evidence>
<name>A0A0C9ST72_PAXIN</name>
<dbReference type="Pfam" id="PF12074">
    <property type="entry name" value="Gcn1_N"/>
    <property type="match status" value="2"/>
</dbReference>
<organism evidence="5 6">
    <name type="scientific">Paxillus involutus ATCC 200175</name>
    <dbReference type="NCBI Taxonomy" id="664439"/>
    <lineage>
        <taxon>Eukaryota</taxon>
        <taxon>Fungi</taxon>
        <taxon>Dikarya</taxon>
        <taxon>Basidiomycota</taxon>
        <taxon>Agaricomycotina</taxon>
        <taxon>Agaricomycetes</taxon>
        <taxon>Agaricomycetidae</taxon>
        <taxon>Boletales</taxon>
        <taxon>Paxilineae</taxon>
        <taxon>Paxillaceae</taxon>
        <taxon>Paxillus</taxon>
    </lineage>
</organism>
<accession>A0A0C9ST72</accession>
<evidence type="ECO:0000259" key="4">
    <source>
        <dbReference type="SMART" id="SM01349"/>
    </source>
</evidence>
<dbReference type="HOGENOM" id="CLU_000504_2_0_1"/>
<dbReference type="PANTHER" id="PTHR23346">
    <property type="entry name" value="TRANSLATIONAL ACTIVATOR GCN1-RELATED"/>
    <property type="match status" value="1"/>
</dbReference>
<dbReference type="Gene3D" id="1.25.10.10">
    <property type="entry name" value="Leucine-rich Repeat Variant"/>
    <property type="match status" value="2"/>
</dbReference>
<dbReference type="OrthoDB" id="5148094at2759"/>
<feature type="region of interest" description="Disordered" evidence="3">
    <location>
        <begin position="532"/>
        <end position="551"/>
    </location>
</feature>
<evidence type="ECO:0000313" key="5">
    <source>
        <dbReference type="EMBL" id="KIJ11894.1"/>
    </source>
</evidence>
<dbReference type="Pfam" id="PF23271">
    <property type="entry name" value="HEAT_GCN1"/>
    <property type="match status" value="1"/>
</dbReference>
<dbReference type="GO" id="GO:0005829">
    <property type="term" value="C:cytosol"/>
    <property type="evidence" value="ECO:0007669"/>
    <property type="project" value="TreeGrafter"/>
</dbReference>
<proteinExistence type="inferred from homology"/>
<keyword evidence="6" id="KW-1185">Reference proteome</keyword>
<dbReference type="GO" id="GO:0034198">
    <property type="term" value="P:cellular response to amino acid starvation"/>
    <property type="evidence" value="ECO:0007669"/>
    <property type="project" value="TreeGrafter"/>
</dbReference>
<protein>
    <recommendedName>
        <fullName evidence="4">TOG domain-containing protein</fullName>
    </recommendedName>
</protein>
<feature type="domain" description="TOG" evidence="4">
    <location>
        <begin position="1249"/>
        <end position="1470"/>
    </location>
</feature>
<dbReference type="Proteomes" id="UP000053647">
    <property type="component" value="Unassembled WGS sequence"/>
</dbReference>
<dbReference type="PANTHER" id="PTHR23346:SF7">
    <property type="entry name" value="STALLED RIBOSOME SENSOR GCN1"/>
    <property type="match status" value="1"/>
</dbReference>
<dbReference type="GO" id="GO:0006417">
    <property type="term" value="P:regulation of translation"/>
    <property type="evidence" value="ECO:0007669"/>
    <property type="project" value="TreeGrafter"/>
</dbReference>
<dbReference type="InterPro" id="IPR056810">
    <property type="entry name" value="GNC1-like_N"/>
</dbReference>
<dbReference type="InterPro" id="IPR011989">
    <property type="entry name" value="ARM-like"/>
</dbReference>
<sequence length="1858" mass="203272">MDDQDLSEDRVWRRDHVFHDWQNAIRIVQTRLLSSSTKIRLQFLQDDLLWLVNEELTLSQIMDVFKILTHTYPRYVDTASRDAVEAIGMRLIEKDESSTGSPQLGVLEQVLGWLANEVSHISKRGSRSSQTPLAYISLLSTAVDVTIRLKDVKDESLKQIPPAVKNALYDFIRTCVGPDDLLNSILPTMEKALLRSPEYSLSVISDFLLAYYLPLDTPTLRKLLTATLNSAKSSNPIVRTNASALFKVLLPKVPSEFLESTVSDVLALPLAGKTTGADHRTTLYTMLSMVPTSDGASMRLVKSVPALMVKETNDVAISLLARTLHPHLTHPLRQNTRIPTDIANMIAKEMNSPKPVMRRAFVGVVGSVLWDLGEAEFQDRDALKAFATAVMGALEGNLKTVTANPLGAAAGPLEGTSADVLIGTPTKPSFLIWDKVYQKINDAEEELWLLRAAELAVDKLQSELLKNQHLRIQLGSVFIHLSVHSQFSDIRRRAGQTLELIVSRHPQLLNLVLRDALTFSFTRPVVPTKSLAPATTTATSPAGEEQEKPAVDKKRRYATLLSCCASVGKEKGKGISKDLRDSLLADLVVLAHHPMICGPSRLLWIELCRRAGADPHDLVSSTIDLAMKNILEASAVDAKFGFAEASYRAVGTLAFVCPEVVLPRIMDQLRLDVDGAALNGLTEDDLAIWETPEGTTYVDVLSSQKQDEGPKKGKDADIAKWEAELRKSLASKKGAIPAALSKQAQALVQAQLKKEALIRQRVSTLQSNLVRGLAFIRSIVNVCATSTTGVNEVMKETRGYVRPIAELLLDGAIGEWSVKLVGECAFETFVDLARCCSGRVETLRKWVGVAILRALEVPCVPEEVRAEPLDSLVLRVLYRLRTLSEQAPFDAATFSYAFLLLGRVIRKGGVNVSEDEEALEQVALVLDVIKFHRSEFSDVKFPRKAAIEHVLHVVRHQPRLSKEASSVLIDLGEAIQASATRDEVGVLIDGTLFQETHVRNSCLQALQPFDLTDFDWSPELWVACHDDDEQNARLANHVWDDNGLDVPEDFVDELLGFLGHDNAYVRVASAAAIAEAVEHHPQASEKAIVALQALYREKAKILAPEFDQYGMVIAQSLDRADPWPTRVAIALAFEQLAPPFPITEVESFFNFLIRDEALGDRSPEAGTAVVDHHGASRLAGLLSTFENHLAGPSPANETGDQIKEAVVILFGRAARHLEASDKRIPSIVDRLVEALKTPAEQVQMAVSDCLVPLVKLMGERSEQLMDHLFDELFNAPKYAARRGAAYGLAGAIKGLGIGGMKQYDVVNRLRAATEDKKRFELRQGALFAFETLSSTLGRLFEPYITFILPLLLTAFGDGTADVREAAQDAARVRATTVFPVLIPTLIATPMSVFNARALASLVTVAGNALSKRLTVILNALVKVLEDEKEEELLTALDEALRALLGSIEDPEGLNTLMLLLLGWTKNDAPKRRSSACFLFSMFCEESDLDASLYRVDWVRQLITLFDDREVQVHTNAWQAFDTFVKSVPKDELEPLVVPLRRTIEGTGAPGQTVPGFSLPKGVGPTVPIIIAGLTTGSNEQRENAAYAIGDLVERTEESAIKPFVVPFTGPLIRVATQATTYPPGVKTAILSALASMLERIPNHVKPFFPQLQRTFVKSVGDPASIVVRTRAADALGILMRSQPRVDPVVTELIGGARGSEEEIAASFILALSHVVRSAGVHGGIGDKVRETCVELVHESFRGSHEDHYMQAVAGLVASLSANPQSLKSVVNAYLVSGTPASALCSHTILAVLQPEDADYRISPDDTLFAKLGVMRSVALKVRESAANERPAISRPARDAREVLKEMAADGDESLAGIF</sequence>
<dbReference type="InterPro" id="IPR022716">
    <property type="entry name" value="Gcn1_N"/>
</dbReference>
<dbReference type="GO" id="GO:0019887">
    <property type="term" value="F:protein kinase regulator activity"/>
    <property type="evidence" value="ECO:0007669"/>
    <property type="project" value="TreeGrafter"/>
</dbReference>
<evidence type="ECO:0000256" key="2">
    <source>
        <dbReference type="ARBA" id="ARBA00022737"/>
    </source>
</evidence>
<reference evidence="6" key="2">
    <citation type="submission" date="2015-01" db="EMBL/GenBank/DDBJ databases">
        <title>Evolutionary Origins and Diversification of the Mycorrhizal Mutualists.</title>
        <authorList>
            <consortium name="DOE Joint Genome Institute"/>
            <consortium name="Mycorrhizal Genomics Consortium"/>
            <person name="Kohler A."/>
            <person name="Kuo A."/>
            <person name="Nagy L.G."/>
            <person name="Floudas D."/>
            <person name="Copeland A."/>
            <person name="Barry K.W."/>
            <person name="Cichocki N."/>
            <person name="Veneault-Fourrey C."/>
            <person name="LaButti K."/>
            <person name="Lindquist E.A."/>
            <person name="Lipzen A."/>
            <person name="Lundell T."/>
            <person name="Morin E."/>
            <person name="Murat C."/>
            <person name="Riley R."/>
            <person name="Ohm R."/>
            <person name="Sun H."/>
            <person name="Tunlid A."/>
            <person name="Henrissat B."/>
            <person name="Grigoriev I.V."/>
            <person name="Hibbett D.S."/>
            <person name="Martin F."/>
        </authorList>
    </citation>
    <scope>NUCLEOTIDE SEQUENCE [LARGE SCALE GENOMIC DNA]</scope>
    <source>
        <strain evidence="6">ATCC 200175</strain>
    </source>
</reference>
<dbReference type="InterPro" id="IPR057546">
    <property type="entry name" value="HEAT_GCN1"/>
</dbReference>
<dbReference type="SMART" id="SM01349">
    <property type="entry name" value="TOG"/>
    <property type="match status" value="1"/>
</dbReference>
<comment type="similarity">
    <text evidence="1">Belongs to the GCN1 family.</text>
</comment>
<reference evidence="5 6" key="1">
    <citation type="submission" date="2014-06" db="EMBL/GenBank/DDBJ databases">
        <authorList>
            <consortium name="DOE Joint Genome Institute"/>
            <person name="Kuo A."/>
            <person name="Kohler A."/>
            <person name="Nagy L.G."/>
            <person name="Floudas D."/>
            <person name="Copeland A."/>
            <person name="Barry K.W."/>
            <person name="Cichocki N."/>
            <person name="Veneault-Fourrey C."/>
            <person name="LaButti K."/>
            <person name="Lindquist E.A."/>
            <person name="Lipzen A."/>
            <person name="Lundell T."/>
            <person name="Morin E."/>
            <person name="Murat C."/>
            <person name="Sun H."/>
            <person name="Tunlid A."/>
            <person name="Henrissat B."/>
            <person name="Grigoriev I.V."/>
            <person name="Hibbett D.S."/>
            <person name="Martin F."/>
            <person name="Nordberg H.P."/>
            <person name="Cantor M.N."/>
            <person name="Hua S.X."/>
        </authorList>
    </citation>
    <scope>NUCLEOTIDE SEQUENCE [LARGE SCALE GENOMIC DNA]</scope>
    <source>
        <strain evidence="5 6">ATCC 200175</strain>
    </source>
</reference>
<dbReference type="EMBL" id="KN819371">
    <property type="protein sequence ID" value="KIJ11894.1"/>
    <property type="molecule type" value="Genomic_DNA"/>
</dbReference>
<dbReference type="InterPro" id="IPR056809">
    <property type="entry name" value="HEAT_GCN1_fung"/>
</dbReference>
<gene>
    <name evidence="5" type="ORF">PAXINDRAFT_157123</name>
</gene>